<keyword evidence="6" id="KW-0812">Transmembrane</keyword>
<evidence type="ECO:0000256" key="3">
    <source>
        <dbReference type="ARBA" id="ARBA00022676"/>
    </source>
</evidence>
<evidence type="ECO:0000313" key="9">
    <source>
        <dbReference type="Proteomes" id="UP000507962"/>
    </source>
</evidence>
<evidence type="ECO:0000256" key="5">
    <source>
        <dbReference type="ARBA" id="ARBA00023136"/>
    </source>
</evidence>
<dbReference type="InterPro" id="IPR029044">
    <property type="entry name" value="Nucleotide-diphossugar_trans"/>
</dbReference>
<name>A0A4U8YSZ7_9BACT</name>
<keyword evidence="2" id="KW-1003">Cell membrane</keyword>
<keyword evidence="5 6" id="KW-0472">Membrane</keyword>
<keyword evidence="4 8" id="KW-0808">Transferase</keyword>
<dbReference type="InterPro" id="IPR001173">
    <property type="entry name" value="Glyco_trans_2-like"/>
</dbReference>
<dbReference type="EMBL" id="CAADHO010000009">
    <property type="protein sequence ID" value="VFQ46479.1"/>
    <property type="molecule type" value="Genomic_DNA"/>
</dbReference>
<gene>
    <name evidence="8" type="ORF">MSL71_41460</name>
</gene>
<dbReference type="RefSeq" id="WP_180144254.1">
    <property type="nucleotide sequence ID" value="NZ_CAADHO010000009.1"/>
</dbReference>
<dbReference type="PANTHER" id="PTHR43646:SF2">
    <property type="entry name" value="GLYCOSYLTRANSFERASE 2-LIKE DOMAIN-CONTAINING PROTEIN"/>
    <property type="match status" value="1"/>
</dbReference>
<comment type="subcellular location">
    <subcellularLocation>
        <location evidence="1">Cell membrane</location>
    </subcellularLocation>
</comment>
<protein>
    <submittedName>
        <fullName evidence="8">Nucleotide-diphospho-sugar transferases</fullName>
    </submittedName>
</protein>
<evidence type="ECO:0000259" key="7">
    <source>
        <dbReference type="Pfam" id="PF00535"/>
    </source>
</evidence>
<accession>A0A4U8YSZ7</accession>
<dbReference type="GO" id="GO:0005886">
    <property type="term" value="C:plasma membrane"/>
    <property type="evidence" value="ECO:0007669"/>
    <property type="project" value="UniProtKB-SubCell"/>
</dbReference>
<dbReference type="Pfam" id="PF00535">
    <property type="entry name" value="Glycos_transf_2"/>
    <property type="match status" value="1"/>
</dbReference>
<keyword evidence="6" id="KW-1133">Transmembrane helix</keyword>
<dbReference type="Proteomes" id="UP000507962">
    <property type="component" value="Unassembled WGS sequence"/>
</dbReference>
<dbReference type="GO" id="GO:0016757">
    <property type="term" value="F:glycosyltransferase activity"/>
    <property type="evidence" value="ECO:0007669"/>
    <property type="project" value="UniProtKB-KW"/>
</dbReference>
<organism evidence="8 9">
    <name type="scientific">Desulfoluna butyratoxydans</name>
    <dbReference type="NCBI Taxonomy" id="231438"/>
    <lineage>
        <taxon>Bacteria</taxon>
        <taxon>Pseudomonadati</taxon>
        <taxon>Thermodesulfobacteriota</taxon>
        <taxon>Desulfobacteria</taxon>
        <taxon>Desulfobacterales</taxon>
        <taxon>Desulfolunaceae</taxon>
        <taxon>Desulfoluna</taxon>
    </lineage>
</organism>
<dbReference type="AlphaFoldDB" id="A0A4U8YSZ7"/>
<keyword evidence="3" id="KW-0328">Glycosyltransferase</keyword>
<evidence type="ECO:0000256" key="4">
    <source>
        <dbReference type="ARBA" id="ARBA00022679"/>
    </source>
</evidence>
<evidence type="ECO:0000256" key="1">
    <source>
        <dbReference type="ARBA" id="ARBA00004236"/>
    </source>
</evidence>
<reference evidence="8 9" key="1">
    <citation type="submission" date="2019-03" db="EMBL/GenBank/DDBJ databases">
        <authorList>
            <person name="Nijsse B."/>
        </authorList>
    </citation>
    <scope>NUCLEOTIDE SEQUENCE [LARGE SCALE GENOMIC DNA]</scope>
    <source>
        <strain evidence="8">Desulfoluna butyratoxydans MSL71</strain>
    </source>
</reference>
<dbReference type="PANTHER" id="PTHR43646">
    <property type="entry name" value="GLYCOSYLTRANSFERASE"/>
    <property type="match status" value="1"/>
</dbReference>
<feature type="transmembrane region" description="Helical" evidence="6">
    <location>
        <begin position="294"/>
        <end position="317"/>
    </location>
</feature>
<sequence>MTRPLPNIGVVIIGINVSRYIDGCIRSVLSCDYPAEKLEIIYVDGGSDDGSPELAETFEAVKVIRLDHPHPTPGRGRNAGWRASSAPLIQFMDADTTLEPGWFRAALPHLKDRTPCVCGFRRERHPKRNRYHLLTEMEWGYEEGPCRYFGGEVLLYRYALEETGGFDEELVAGEDPELSRRIRKTGWEILRLAAPMSTHDINMSTFGQYLRRAYRSGHAYAEIGLKFAASSDPLWLRELLRISVRGGLPPALMATGLLTGYPLMGLAAALLIAAKPFYTLNRIARRFRCSMPQALVYAGHSAFVVFPQFAGVIRYLAGRLLGRPLHNTRG</sequence>
<keyword evidence="9" id="KW-1185">Reference proteome</keyword>
<feature type="transmembrane region" description="Helical" evidence="6">
    <location>
        <begin position="251"/>
        <end position="273"/>
    </location>
</feature>
<dbReference type="SUPFAM" id="SSF53448">
    <property type="entry name" value="Nucleotide-diphospho-sugar transferases"/>
    <property type="match status" value="1"/>
</dbReference>
<evidence type="ECO:0000256" key="6">
    <source>
        <dbReference type="SAM" id="Phobius"/>
    </source>
</evidence>
<dbReference type="Gene3D" id="3.90.550.10">
    <property type="entry name" value="Spore Coat Polysaccharide Biosynthesis Protein SpsA, Chain A"/>
    <property type="match status" value="1"/>
</dbReference>
<proteinExistence type="predicted"/>
<evidence type="ECO:0000313" key="8">
    <source>
        <dbReference type="EMBL" id="VFQ46479.1"/>
    </source>
</evidence>
<evidence type="ECO:0000256" key="2">
    <source>
        <dbReference type="ARBA" id="ARBA00022475"/>
    </source>
</evidence>
<feature type="domain" description="Glycosyltransferase 2-like" evidence="7">
    <location>
        <begin position="10"/>
        <end position="142"/>
    </location>
</feature>